<dbReference type="EMBL" id="UINC01121944">
    <property type="protein sequence ID" value="SVC97451.1"/>
    <property type="molecule type" value="Genomic_DNA"/>
</dbReference>
<reference evidence="1" key="1">
    <citation type="submission" date="2018-05" db="EMBL/GenBank/DDBJ databases">
        <authorList>
            <person name="Lanie J.A."/>
            <person name="Ng W.-L."/>
            <person name="Kazmierczak K.M."/>
            <person name="Andrzejewski T.M."/>
            <person name="Davidsen T.M."/>
            <person name="Wayne K.J."/>
            <person name="Tettelin H."/>
            <person name="Glass J.I."/>
            <person name="Rusch D."/>
            <person name="Podicherti R."/>
            <person name="Tsui H.-C.T."/>
            <person name="Winkler M.E."/>
        </authorList>
    </citation>
    <scope>NUCLEOTIDE SEQUENCE</scope>
</reference>
<name>A0A382RLH7_9ZZZZ</name>
<organism evidence="1">
    <name type="scientific">marine metagenome</name>
    <dbReference type="NCBI Taxonomy" id="408172"/>
    <lineage>
        <taxon>unclassified sequences</taxon>
        <taxon>metagenomes</taxon>
        <taxon>ecological metagenomes</taxon>
    </lineage>
</organism>
<accession>A0A382RLH7</accession>
<sequence>GSVGTSLESVHGFWHVNERDMFCYALYGFPIVVDQFVECFPVAAMAIPRFSRELWYSEPQTGLQLYGGIMPGRPER</sequence>
<evidence type="ECO:0000313" key="1">
    <source>
        <dbReference type="EMBL" id="SVC97451.1"/>
    </source>
</evidence>
<dbReference type="AlphaFoldDB" id="A0A382RLH7"/>
<gene>
    <name evidence="1" type="ORF">METZ01_LOCUS350305</name>
</gene>
<proteinExistence type="predicted"/>
<protein>
    <submittedName>
        <fullName evidence="1">Uncharacterized protein</fullName>
    </submittedName>
</protein>
<feature type="non-terminal residue" evidence="1">
    <location>
        <position position="1"/>
    </location>
</feature>